<dbReference type="InterPro" id="IPR013105">
    <property type="entry name" value="TPR_2"/>
</dbReference>
<dbReference type="InterPro" id="IPR019734">
    <property type="entry name" value="TPR_rpt"/>
</dbReference>
<dbReference type="PANTHER" id="PTHR44858:SF1">
    <property type="entry name" value="UDP-N-ACETYLGLUCOSAMINE--PEPTIDE N-ACETYLGLUCOSAMINYLTRANSFERASE SPINDLY-RELATED"/>
    <property type="match status" value="1"/>
</dbReference>
<accession>A0ABQ0D3D5</accession>
<keyword evidence="1" id="KW-0677">Repeat</keyword>
<sequence>MNIEDIRQLFSHGKWQTCIEACLKLIMQQRTNIEAWSLCAFCYNNIGQLQEAIKCLEDALKIAKEHHKEHVFTLSLNLAEFYRRNNMTLQAVALLQSLLPKEDENLHFNLAKCYGDLQDYERSIQHYMMAIKINPKDVHAIFNLANQQAAIGSFKLALKYYSLAYENGMGDAGINLAQIYTNLDDLESALTLYKELETNYSQDSNFYFNYANALRYNNDVELAREAYSKAISLNPDVRYVINLAHLLLSLDDLQTGFALYEYRRVMLPKTMTRHFLDFSLHDPRDILNFLSDKKVALYHEQGFGDSIMFARFIPLLSCKEKMIFAPKELCRIFECFNIPCSDEIHDNYDVALPIPSLAFLFANKKTLQNSLESFRKTLSSFLIKKGGQNVKEHTLRNTFVHTNTKKTQISAKKILKSYQHYAQKEKLEDDIFLTSSTQAKNHLITHTQTQQTTDKKKPIRVVLNFSSNPNFQNARDKSIYAQKLLEYLPRNGFAYYSLQYEGIDSDLAKEFSVIDMSSEINDFFDSANILLSMDFVISIDSALAHLSATLGIPTALLLHKRHDWRWGRFCKHDSTIWYDNIKLFIQDDLHEWRSVLENLNTYLMQKFIQNT</sequence>
<name>A0ABQ0D3D5_9HELI</name>
<dbReference type="Pfam" id="PF07719">
    <property type="entry name" value="TPR_2"/>
    <property type="match status" value="1"/>
</dbReference>
<dbReference type="Pfam" id="PF13181">
    <property type="entry name" value="TPR_8"/>
    <property type="match status" value="1"/>
</dbReference>
<dbReference type="Proteomes" id="UP001562457">
    <property type="component" value="Unassembled WGS sequence"/>
</dbReference>
<dbReference type="RefSeq" id="WP_369607307.1">
    <property type="nucleotide sequence ID" value="NZ_BAAFHN010000015.1"/>
</dbReference>
<proteinExistence type="predicted"/>
<dbReference type="InterPro" id="IPR050498">
    <property type="entry name" value="Ycf3"/>
</dbReference>
<dbReference type="SUPFAM" id="SSF81901">
    <property type="entry name" value="HCP-like"/>
    <property type="match status" value="1"/>
</dbReference>
<dbReference type="Pfam" id="PF00515">
    <property type="entry name" value="TPR_1"/>
    <property type="match status" value="1"/>
</dbReference>
<evidence type="ECO:0000256" key="3">
    <source>
        <dbReference type="PROSITE-ProRule" id="PRU00339"/>
    </source>
</evidence>
<dbReference type="PROSITE" id="PS50005">
    <property type="entry name" value="TPR"/>
    <property type="match status" value="3"/>
</dbReference>
<dbReference type="PANTHER" id="PTHR44858">
    <property type="entry name" value="TETRATRICOPEPTIDE REPEAT PROTEIN 6"/>
    <property type="match status" value="1"/>
</dbReference>
<evidence type="ECO:0000313" key="4">
    <source>
        <dbReference type="EMBL" id="GAB0172849.1"/>
    </source>
</evidence>
<protein>
    <recommendedName>
        <fullName evidence="6">Tetratricopeptide repeat protein</fullName>
    </recommendedName>
</protein>
<dbReference type="EMBL" id="BAAFHN010000015">
    <property type="protein sequence ID" value="GAB0172849.1"/>
    <property type="molecule type" value="Genomic_DNA"/>
</dbReference>
<feature type="repeat" description="TPR" evidence="3">
    <location>
        <begin position="104"/>
        <end position="137"/>
    </location>
</feature>
<keyword evidence="5" id="KW-1185">Reference proteome</keyword>
<gene>
    <name evidence="4" type="ORF">NHP164001_08650</name>
</gene>
<feature type="repeat" description="TPR" evidence="3">
    <location>
        <begin position="33"/>
        <end position="66"/>
    </location>
</feature>
<evidence type="ECO:0000313" key="5">
    <source>
        <dbReference type="Proteomes" id="UP001562457"/>
    </source>
</evidence>
<dbReference type="SMART" id="SM00028">
    <property type="entry name" value="TPR"/>
    <property type="match status" value="4"/>
</dbReference>
<evidence type="ECO:0008006" key="6">
    <source>
        <dbReference type="Google" id="ProtNLM"/>
    </source>
</evidence>
<comment type="caution">
    <text evidence="4">The sequence shown here is derived from an EMBL/GenBank/DDBJ whole genome shotgun (WGS) entry which is preliminary data.</text>
</comment>
<evidence type="ECO:0000256" key="2">
    <source>
        <dbReference type="ARBA" id="ARBA00022803"/>
    </source>
</evidence>
<feature type="repeat" description="TPR" evidence="3">
    <location>
        <begin position="204"/>
        <end position="237"/>
    </location>
</feature>
<reference evidence="4 5" key="1">
    <citation type="submission" date="2024-06" db="EMBL/GenBank/DDBJ databases">
        <title>Draft genome sequence of Helicobacter trogontum NHP16-4001.</title>
        <authorList>
            <person name="Rimbara E."/>
            <person name="Suzuki M."/>
        </authorList>
    </citation>
    <scope>NUCLEOTIDE SEQUENCE [LARGE SCALE GENOMIC DNA]</scope>
    <source>
        <strain evidence="4 5">NHP16-4001</strain>
    </source>
</reference>
<dbReference type="SUPFAM" id="SSF53756">
    <property type="entry name" value="UDP-Glycosyltransferase/glycogen phosphorylase"/>
    <property type="match status" value="1"/>
</dbReference>
<dbReference type="InterPro" id="IPR011990">
    <property type="entry name" value="TPR-like_helical_dom_sf"/>
</dbReference>
<keyword evidence="2 3" id="KW-0802">TPR repeat</keyword>
<evidence type="ECO:0000256" key="1">
    <source>
        <dbReference type="ARBA" id="ARBA00022737"/>
    </source>
</evidence>
<dbReference type="Gene3D" id="3.40.50.2000">
    <property type="entry name" value="Glycogen Phosphorylase B"/>
    <property type="match status" value="1"/>
</dbReference>
<organism evidence="4 5">
    <name type="scientific">Helicobacter trogontum</name>
    <dbReference type="NCBI Taxonomy" id="50960"/>
    <lineage>
        <taxon>Bacteria</taxon>
        <taxon>Pseudomonadati</taxon>
        <taxon>Campylobacterota</taxon>
        <taxon>Epsilonproteobacteria</taxon>
        <taxon>Campylobacterales</taxon>
        <taxon>Helicobacteraceae</taxon>
        <taxon>Helicobacter</taxon>
    </lineage>
</organism>
<dbReference type="Gene3D" id="1.25.40.10">
    <property type="entry name" value="Tetratricopeptide repeat domain"/>
    <property type="match status" value="2"/>
</dbReference>